<keyword evidence="2" id="KW-0067">ATP-binding</keyword>
<dbReference type="PANTHER" id="PTHR43581:SF4">
    <property type="entry name" value="ATP_GTP PHOSPHATASE"/>
    <property type="match status" value="1"/>
</dbReference>
<gene>
    <name evidence="2" type="ORF">EVX74_008410</name>
</gene>
<keyword evidence="2" id="KW-0547">Nucleotide-binding</keyword>
<organism evidence="2 3">
    <name type="scientific">Acinetobacter lwoffii</name>
    <dbReference type="NCBI Taxonomy" id="28090"/>
    <lineage>
        <taxon>Bacteria</taxon>
        <taxon>Pseudomonadati</taxon>
        <taxon>Pseudomonadota</taxon>
        <taxon>Gammaproteobacteria</taxon>
        <taxon>Moraxellales</taxon>
        <taxon>Moraxellaceae</taxon>
        <taxon>Acinetobacter</taxon>
    </lineage>
</organism>
<dbReference type="Gene3D" id="3.40.50.300">
    <property type="entry name" value="P-loop containing nucleotide triphosphate hydrolases"/>
    <property type="match status" value="1"/>
</dbReference>
<reference evidence="2" key="2">
    <citation type="journal article" date="2019" name="Nat. Commun.">
        <title>Spatiotemporal dynamics of multidrug resistant bacteria on intensive care unit surfaces.</title>
        <authorList>
            <person name="D'Souza A.W."/>
            <person name="Potter R.F."/>
            <person name="Wallace M."/>
            <person name="Shupe A."/>
            <person name="Patel S."/>
            <person name="Sun X."/>
            <person name="Gul D."/>
            <person name="Kwon J.H."/>
            <person name="Andleeb S."/>
            <person name="Burnham C.D."/>
            <person name="Dantas G."/>
        </authorList>
    </citation>
    <scope>NUCLEOTIDE SEQUENCE</scope>
    <source>
        <strain evidence="2">AL_065</strain>
    </source>
</reference>
<dbReference type="InterPro" id="IPR003959">
    <property type="entry name" value="ATPase_AAA_core"/>
</dbReference>
<dbReference type="GO" id="GO:0005524">
    <property type="term" value="F:ATP binding"/>
    <property type="evidence" value="ECO:0007669"/>
    <property type="project" value="UniProtKB-KW"/>
</dbReference>
<dbReference type="PANTHER" id="PTHR43581">
    <property type="entry name" value="ATP/GTP PHOSPHATASE"/>
    <property type="match status" value="1"/>
</dbReference>
<evidence type="ECO:0000313" key="3">
    <source>
        <dbReference type="Proteomes" id="UP000293391"/>
    </source>
</evidence>
<feature type="domain" description="AAA+ ATPase" evidence="1">
    <location>
        <begin position="182"/>
        <end position="410"/>
    </location>
</feature>
<reference evidence="2" key="3">
    <citation type="submission" date="2021-06" db="EMBL/GenBank/DDBJ databases">
        <authorList>
            <person name="Diorio-Toth L."/>
        </authorList>
    </citation>
    <scope>NUCLEOTIDE SEQUENCE</scope>
    <source>
        <strain evidence="2">AL_065</strain>
    </source>
</reference>
<dbReference type="GO" id="GO:0016887">
    <property type="term" value="F:ATP hydrolysis activity"/>
    <property type="evidence" value="ECO:0007669"/>
    <property type="project" value="InterPro"/>
</dbReference>
<name>A0AAJ4P242_ACILW</name>
<proteinExistence type="predicted"/>
<sequence>MFVKKEYRKPLKTSTKYPIFSLTKDSWNDYSTYSLFDLNFHESDEITHNIGRIKILQKDSSSTIIPNEFLKLDENYISLGQDISFYKNLLDIIGESESEIVLEALNDISWETNKAKDFEHKADYRNSLLRENSAHNALRFGRSIILNENYTEDFSFKYLVNIDGSNNPFEISVDFDEDDIIPGRIVGIIGRNAVGKTQLMGNLAKDLVQVGRKSKKSLDSRDERFIGNRPIFNKVITVSYSAFDKFIRPSKPQRSYNYCGIRTDNGSISIKQLVESYKDNLIKIKELDREHLWVKYMMQIFENRDSLYQSFLEKQIENNDFSKNDPLSLLSSGQSILAHFVTAIIAKIQINTLVLFDEPETHLHPNAVASLFNVLNDLLRKYNSFAIIATHSPIVIQEIPSKRVILLTRENNSTIATKMEFETFGENISELTRHVFDTVSITNFYKIVLKNLSKTKSYDEICDLFDNNLSFNAKAFLLAQYGLDQ</sequence>
<dbReference type="RefSeq" id="WP_129717348.1">
    <property type="nucleotide sequence ID" value="NZ_CP078045.1"/>
</dbReference>
<evidence type="ECO:0000313" key="2">
    <source>
        <dbReference type="EMBL" id="QXR06166.1"/>
    </source>
</evidence>
<dbReference type="Pfam" id="PF13304">
    <property type="entry name" value="AAA_21"/>
    <property type="match status" value="1"/>
</dbReference>
<evidence type="ECO:0000259" key="1">
    <source>
        <dbReference type="SMART" id="SM00382"/>
    </source>
</evidence>
<dbReference type="InterPro" id="IPR051396">
    <property type="entry name" value="Bact_Antivir_Def_Nuclease"/>
</dbReference>
<dbReference type="InterPro" id="IPR027417">
    <property type="entry name" value="P-loop_NTPase"/>
</dbReference>
<protein>
    <submittedName>
        <fullName evidence="2">ATP-binding protein</fullName>
    </submittedName>
</protein>
<dbReference type="SMART" id="SM00382">
    <property type="entry name" value="AAA"/>
    <property type="match status" value="1"/>
</dbReference>
<accession>A0AAJ4P242</accession>
<dbReference type="SUPFAM" id="SSF52540">
    <property type="entry name" value="P-loop containing nucleoside triphosphate hydrolases"/>
    <property type="match status" value="1"/>
</dbReference>
<dbReference type="EMBL" id="CP078045">
    <property type="protein sequence ID" value="QXR06166.1"/>
    <property type="molecule type" value="Genomic_DNA"/>
</dbReference>
<dbReference type="InterPro" id="IPR003593">
    <property type="entry name" value="AAA+_ATPase"/>
</dbReference>
<reference evidence="2" key="1">
    <citation type="submission" date="2018-10" db="EMBL/GenBank/DDBJ databases">
        <authorList>
            <person name="D'Souza A.W."/>
            <person name="Potter R.F."/>
            <person name="Wallace M."/>
            <person name="Shupe A."/>
            <person name="Patel S."/>
            <person name="Sun S."/>
            <person name="Gul D."/>
            <person name="Kwon J.H."/>
            <person name="Andleeb S."/>
            <person name="Burnham C.-A.D."/>
            <person name="Dantas G."/>
        </authorList>
    </citation>
    <scope>NUCLEOTIDE SEQUENCE</scope>
    <source>
        <strain evidence="2">AL_065</strain>
    </source>
</reference>
<dbReference type="AlphaFoldDB" id="A0AAJ4P242"/>
<dbReference type="Proteomes" id="UP000293391">
    <property type="component" value="Chromosome"/>
</dbReference>